<sequence>METSFLNKTFDYTQELINKNPENEDKLISEYIDFIIKVKSNNNKPFVRSPVYSDNDDLISGNVRIRNNFQKYNSQEPIFIPTTPANPNSPPVIIPIPPPETTVATFRNNIEGFKGYYR</sequence>
<name>A0A6C0LIL3_9ZZZZ</name>
<proteinExistence type="predicted"/>
<organism evidence="1">
    <name type="scientific">viral metagenome</name>
    <dbReference type="NCBI Taxonomy" id="1070528"/>
    <lineage>
        <taxon>unclassified sequences</taxon>
        <taxon>metagenomes</taxon>
        <taxon>organismal metagenomes</taxon>
    </lineage>
</organism>
<reference evidence="1" key="1">
    <citation type="journal article" date="2020" name="Nature">
        <title>Giant virus diversity and host interactions through global metagenomics.</title>
        <authorList>
            <person name="Schulz F."/>
            <person name="Roux S."/>
            <person name="Paez-Espino D."/>
            <person name="Jungbluth S."/>
            <person name="Walsh D.A."/>
            <person name="Denef V.J."/>
            <person name="McMahon K.D."/>
            <person name="Konstantinidis K.T."/>
            <person name="Eloe-Fadrosh E.A."/>
            <person name="Kyrpides N.C."/>
            <person name="Woyke T."/>
        </authorList>
    </citation>
    <scope>NUCLEOTIDE SEQUENCE</scope>
    <source>
        <strain evidence="1">GVMAG-M-3300027804-48</strain>
    </source>
</reference>
<dbReference type="EMBL" id="MN740490">
    <property type="protein sequence ID" value="QHU29511.1"/>
    <property type="molecule type" value="Genomic_DNA"/>
</dbReference>
<dbReference type="AlphaFoldDB" id="A0A6C0LIL3"/>
<protein>
    <submittedName>
        <fullName evidence="1">Uncharacterized protein</fullName>
    </submittedName>
</protein>
<accession>A0A6C0LIL3</accession>
<evidence type="ECO:0000313" key="1">
    <source>
        <dbReference type="EMBL" id="QHU29511.1"/>
    </source>
</evidence>